<evidence type="ECO:0000256" key="1">
    <source>
        <dbReference type="SAM" id="MobiDB-lite"/>
    </source>
</evidence>
<sequence>MTACRRCGLEAHTSRGSWADRHPIAAVLFALPAGYTVVGVLLAYPWFFVPVLIVVCAVVVDRRQRQRHAIAARADFEHRRQIAKAVFQQRTLPPVRRRRAADHWSTTEPVRGTN</sequence>
<dbReference type="RefSeq" id="WP_077079047.1">
    <property type="nucleotide sequence ID" value="NZ_FUEZ01000004.1"/>
</dbReference>
<evidence type="ECO:0000313" key="3">
    <source>
        <dbReference type="EMBL" id="SPM40205.1"/>
    </source>
</evidence>
<evidence type="ECO:0000313" key="4">
    <source>
        <dbReference type="Proteomes" id="UP000240424"/>
    </source>
</evidence>
<evidence type="ECO:0008006" key="5">
    <source>
        <dbReference type="Google" id="ProtNLM"/>
    </source>
</evidence>
<dbReference type="AlphaFoldDB" id="A0A2U3P946"/>
<dbReference type="STRING" id="1841861.GCA_900157365_00718"/>
<keyword evidence="2" id="KW-0472">Membrane</keyword>
<dbReference type="EMBL" id="FUEZ01000004">
    <property type="protein sequence ID" value="SPM40205.1"/>
    <property type="molecule type" value="Genomic_DNA"/>
</dbReference>
<dbReference type="Proteomes" id="UP000240424">
    <property type="component" value="Unassembled WGS sequence"/>
</dbReference>
<feature type="transmembrane region" description="Helical" evidence="2">
    <location>
        <begin position="37"/>
        <end position="60"/>
    </location>
</feature>
<gene>
    <name evidence="3" type="ORF">MNAB215_2401</name>
</gene>
<reference evidence="3 4" key="1">
    <citation type="submission" date="2017-01" db="EMBL/GenBank/DDBJ databases">
        <authorList>
            <consortium name="Urmite Genomes"/>
        </authorList>
    </citation>
    <scope>NUCLEOTIDE SEQUENCE [LARGE SCALE GENOMIC DNA]</scope>
    <source>
        <strain evidence="3 4">AB215</strain>
    </source>
</reference>
<dbReference type="OrthoDB" id="4753596at2"/>
<keyword evidence="2" id="KW-1133">Transmembrane helix</keyword>
<accession>A0A2U3P946</accession>
<feature type="region of interest" description="Disordered" evidence="1">
    <location>
        <begin position="94"/>
        <end position="114"/>
    </location>
</feature>
<keyword evidence="2" id="KW-0812">Transmembrane</keyword>
<feature type="compositionally biased region" description="Polar residues" evidence="1">
    <location>
        <begin position="104"/>
        <end position="114"/>
    </location>
</feature>
<evidence type="ECO:0000256" key="2">
    <source>
        <dbReference type="SAM" id="Phobius"/>
    </source>
</evidence>
<proteinExistence type="predicted"/>
<protein>
    <recommendedName>
        <fullName evidence="5">Transmembrane protein</fullName>
    </recommendedName>
</protein>
<keyword evidence="4" id="KW-1185">Reference proteome</keyword>
<name>A0A2U3P946_9MYCO</name>
<organism evidence="3 4">
    <name type="scientific">Mycobacterium numidiamassiliense</name>
    <dbReference type="NCBI Taxonomy" id="1841861"/>
    <lineage>
        <taxon>Bacteria</taxon>
        <taxon>Bacillati</taxon>
        <taxon>Actinomycetota</taxon>
        <taxon>Actinomycetes</taxon>
        <taxon>Mycobacteriales</taxon>
        <taxon>Mycobacteriaceae</taxon>
        <taxon>Mycobacterium</taxon>
    </lineage>
</organism>